<evidence type="ECO:0000313" key="2">
    <source>
        <dbReference type="EMBL" id="KAK5969015.1"/>
    </source>
</evidence>
<dbReference type="AlphaFoldDB" id="A0AAN8EXP0"/>
<dbReference type="Gene3D" id="2.60.40.10">
    <property type="entry name" value="Immunoglobulins"/>
    <property type="match status" value="1"/>
</dbReference>
<dbReference type="EMBL" id="WIXE01020701">
    <property type="protein sequence ID" value="KAK5969015.1"/>
    <property type="molecule type" value="Genomic_DNA"/>
</dbReference>
<name>A0AAN8EXP0_TRICO</name>
<dbReference type="Proteomes" id="UP001331761">
    <property type="component" value="Unassembled WGS sequence"/>
</dbReference>
<dbReference type="InterPro" id="IPR013783">
    <property type="entry name" value="Ig-like_fold"/>
</dbReference>
<evidence type="ECO:0000256" key="1">
    <source>
        <dbReference type="SAM" id="MobiDB-lite"/>
    </source>
</evidence>
<proteinExistence type="predicted"/>
<organism evidence="2 3">
    <name type="scientific">Trichostrongylus colubriformis</name>
    <name type="common">Black scour worm</name>
    <dbReference type="NCBI Taxonomy" id="6319"/>
    <lineage>
        <taxon>Eukaryota</taxon>
        <taxon>Metazoa</taxon>
        <taxon>Ecdysozoa</taxon>
        <taxon>Nematoda</taxon>
        <taxon>Chromadorea</taxon>
        <taxon>Rhabditida</taxon>
        <taxon>Rhabditina</taxon>
        <taxon>Rhabditomorpha</taxon>
        <taxon>Strongyloidea</taxon>
        <taxon>Trichostrongylidae</taxon>
        <taxon>Trichostrongylus</taxon>
    </lineage>
</organism>
<evidence type="ECO:0000313" key="3">
    <source>
        <dbReference type="Proteomes" id="UP001331761"/>
    </source>
</evidence>
<reference evidence="2 3" key="1">
    <citation type="submission" date="2019-10" db="EMBL/GenBank/DDBJ databases">
        <title>Assembly and Annotation for the nematode Trichostrongylus colubriformis.</title>
        <authorList>
            <person name="Martin J."/>
        </authorList>
    </citation>
    <scope>NUCLEOTIDE SEQUENCE [LARGE SCALE GENOMIC DNA]</scope>
    <source>
        <strain evidence="2">G859</strain>
        <tissue evidence="2">Whole worm</tissue>
    </source>
</reference>
<keyword evidence="3" id="KW-1185">Reference proteome</keyword>
<protein>
    <submittedName>
        <fullName evidence="2">Ig domain-containing protein</fullName>
    </submittedName>
</protein>
<dbReference type="CDD" id="cd00063">
    <property type="entry name" value="FN3"/>
    <property type="match status" value="2"/>
</dbReference>
<feature type="region of interest" description="Disordered" evidence="1">
    <location>
        <begin position="236"/>
        <end position="260"/>
    </location>
</feature>
<accession>A0AAN8EXP0</accession>
<comment type="caution">
    <text evidence="2">The sequence shown here is derived from an EMBL/GenBank/DDBJ whole genome shotgun (WGS) entry which is preliminary data.</text>
</comment>
<dbReference type="InterPro" id="IPR003961">
    <property type="entry name" value="FN3_dom"/>
</dbReference>
<gene>
    <name evidence="2" type="ORF">GCK32_012561</name>
</gene>
<sequence length="260" mass="29226">MILQKYIVYYATRDAADLSEWNKVETDATEIVLQSMSPDTRYLIRVQDATVDGPEIISDAVECYSDGRCELFCSSDPYRGDTVSGVYGRMHTNQSPLLIAVHLLAPSIYQGGARDDEPVEMTLVSVDVPTLEAEPNQTVTFRCTAQKIIFTFPKHFSQPKQDRISEPGDVPANITWMFDENDSLFTNWDRVHFPNGNVTYILYLSNFVGRVAGPPVRIPEVPYSVNITLRVSAKNEWGEGEKSPPITFPTPHGGPRTYRQ</sequence>
<dbReference type="InterPro" id="IPR036116">
    <property type="entry name" value="FN3_sf"/>
</dbReference>
<dbReference type="SUPFAM" id="SSF49265">
    <property type="entry name" value="Fibronectin type III"/>
    <property type="match status" value="1"/>
</dbReference>